<organism evidence="2 3">
    <name type="scientific">Zizania palustris</name>
    <name type="common">Northern wild rice</name>
    <dbReference type="NCBI Taxonomy" id="103762"/>
    <lineage>
        <taxon>Eukaryota</taxon>
        <taxon>Viridiplantae</taxon>
        <taxon>Streptophyta</taxon>
        <taxon>Embryophyta</taxon>
        <taxon>Tracheophyta</taxon>
        <taxon>Spermatophyta</taxon>
        <taxon>Magnoliopsida</taxon>
        <taxon>Liliopsida</taxon>
        <taxon>Poales</taxon>
        <taxon>Poaceae</taxon>
        <taxon>BOP clade</taxon>
        <taxon>Oryzoideae</taxon>
        <taxon>Oryzeae</taxon>
        <taxon>Zizaniinae</taxon>
        <taxon>Zizania</taxon>
    </lineage>
</organism>
<dbReference type="Proteomes" id="UP000729402">
    <property type="component" value="Unassembled WGS sequence"/>
</dbReference>
<evidence type="ECO:0000313" key="2">
    <source>
        <dbReference type="EMBL" id="KAG8056816.1"/>
    </source>
</evidence>
<evidence type="ECO:0000313" key="3">
    <source>
        <dbReference type="Proteomes" id="UP000729402"/>
    </source>
</evidence>
<dbReference type="EMBL" id="JAAALK010000287">
    <property type="protein sequence ID" value="KAG8056816.1"/>
    <property type="molecule type" value="Genomic_DNA"/>
</dbReference>
<feature type="region of interest" description="Disordered" evidence="1">
    <location>
        <begin position="1"/>
        <end position="24"/>
    </location>
</feature>
<feature type="compositionally biased region" description="Pro residues" evidence="1">
    <location>
        <begin position="1"/>
        <end position="10"/>
    </location>
</feature>
<feature type="region of interest" description="Disordered" evidence="1">
    <location>
        <begin position="56"/>
        <end position="76"/>
    </location>
</feature>
<dbReference type="AlphaFoldDB" id="A0A8J5RMJ8"/>
<comment type="caution">
    <text evidence="2">The sequence shown here is derived from an EMBL/GenBank/DDBJ whole genome shotgun (WGS) entry which is preliminary data.</text>
</comment>
<reference evidence="2" key="1">
    <citation type="journal article" date="2021" name="bioRxiv">
        <title>Whole Genome Assembly and Annotation of Northern Wild Rice, Zizania palustris L., Supports a Whole Genome Duplication in the Zizania Genus.</title>
        <authorList>
            <person name="Haas M."/>
            <person name="Kono T."/>
            <person name="Macchietto M."/>
            <person name="Millas R."/>
            <person name="McGilp L."/>
            <person name="Shao M."/>
            <person name="Duquette J."/>
            <person name="Hirsch C.N."/>
            <person name="Kimball J."/>
        </authorList>
    </citation>
    <scope>NUCLEOTIDE SEQUENCE</scope>
    <source>
        <tissue evidence="2">Fresh leaf tissue</tissue>
    </source>
</reference>
<proteinExistence type="predicted"/>
<sequence length="146" mass="15714">MASTSQPPPTRSTGAQTLVSYSGRLSHASENAHHNIPDSSLKPSKPSSLEVAVVGLPEGVRTSPRPPRLSSSTTCYSHSISSLSKPFISGSDLRVRGWLCKCACRHELSRPLLSFPRLFRLLFSSAPTSGLQKFPIKNLLEASPTS</sequence>
<name>A0A8J5RMJ8_ZIZPA</name>
<protein>
    <submittedName>
        <fullName evidence="2">Uncharacterized protein</fullName>
    </submittedName>
</protein>
<keyword evidence="3" id="KW-1185">Reference proteome</keyword>
<feature type="compositionally biased region" description="Polar residues" evidence="1">
    <location>
        <begin position="11"/>
        <end position="20"/>
    </location>
</feature>
<gene>
    <name evidence="2" type="ORF">GUJ93_ZPchr0002g24878</name>
</gene>
<accession>A0A8J5RMJ8</accession>
<feature type="region of interest" description="Disordered" evidence="1">
    <location>
        <begin position="29"/>
        <end position="48"/>
    </location>
</feature>
<reference evidence="2" key="2">
    <citation type="submission" date="2021-02" db="EMBL/GenBank/DDBJ databases">
        <authorList>
            <person name="Kimball J.A."/>
            <person name="Haas M.W."/>
            <person name="Macchietto M."/>
            <person name="Kono T."/>
            <person name="Duquette J."/>
            <person name="Shao M."/>
        </authorList>
    </citation>
    <scope>NUCLEOTIDE SEQUENCE</scope>
    <source>
        <tissue evidence="2">Fresh leaf tissue</tissue>
    </source>
</reference>
<evidence type="ECO:0000256" key="1">
    <source>
        <dbReference type="SAM" id="MobiDB-lite"/>
    </source>
</evidence>
<feature type="compositionally biased region" description="Low complexity" evidence="1">
    <location>
        <begin position="39"/>
        <end position="48"/>
    </location>
</feature>